<gene>
    <name evidence="3" type="ORF">ABS311_18525</name>
</gene>
<evidence type="ECO:0000313" key="3">
    <source>
        <dbReference type="EMBL" id="MER2493875.1"/>
    </source>
</evidence>
<evidence type="ECO:0000259" key="2">
    <source>
        <dbReference type="Pfam" id="PF00144"/>
    </source>
</evidence>
<keyword evidence="1" id="KW-1133">Transmembrane helix</keyword>
<evidence type="ECO:0000313" key="4">
    <source>
        <dbReference type="Proteomes" id="UP001467690"/>
    </source>
</evidence>
<dbReference type="Pfam" id="PF00144">
    <property type="entry name" value="Beta-lactamase"/>
    <property type="match status" value="1"/>
</dbReference>
<evidence type="ECO:0000256" key="1">
    <source>
        <dbReference type="SAM" id="Phobius"/>
    </source>
</evidence>
<dbReference type="Proteomes" id="UP001467690">
    <property type="component" value="Unassembled WGS sequence"/>
</dbReference>
<dbReference type="GO" id="GO:0016787">
    <property type="term" value="F:hydrolase activity"/>
    <property type="evidence" value="ECO:0007669"/>
    <property type="project" value="UniProtKB-KW"/>
</dbReference>
<dbReference type="PANTHER" id="PTHR43283">
    <property type="entry name" value="BETA-LACTAMASE-RELATED"/>
    <property type="match status" value="1"/>
</dbReference>
<dbReference type="SUPFAM" id="SSF56601">
    <property type="entry name" value="beta-lactamase/transpeptidase-like"/>
    <property type="match status" value="1"/>
</dbReference>
<feature type="domain" description="Beta-lactamase-related" evidence="2">
    <location>
        <begin position="71"/>
        <end position="354"/>
    </location>
</feature>
<keyword evidence="4" id="KW-1185">Reference proteome</keyword>
<comment type="caution">
    <text evidence="3">The sequence shown here is derived from an EMBL/GenBank/DDBJ whole genome shotgun (WGS) entry which is preliminary data.</text>
</comment>
<name>A0ABV1RLX2_9ALTE</name>
<keyword evidence="1" id="KW-0812">Transmembrane</keyword>
<organism evidence="3 4">
    <name type="scientific">Catenovulum sediminis</name>
    <dbReference type="NCBI Taxonomy" id="1740262"/>
    <lineage>
        <taxon>Bacteria</taxon>
        <taxon>Pseudomonadati</taxon>
        <taxon>Pseudomonadota</taxon>
        <taxon>Gammaproteobacteria</taxon>
        <taxon>Alteromonadales</taxon>
        <taxon>Alteromonadaceae</taxon>
        <taxon>Catenovulum</taxon>
    </lineage>
</organism>
<feature type="transmembrane region" description="Helical" evidence="1">
    <location>
        <begin position="12"/>
        <end position="33"/>
    </location>
</feature>
<sequence length="393" mass="45617">MARETAFSFKKLIWLLLFAIPLSLAVLLFAAAYKDMKSLHMLEKNRSAFPKLFAQTTIPAEKGGFSELHSLLIYHKSQILFEQYYVGNQDYIDFSAGIKRIHSQRIKQWQQDDLHYIASVNKSISALIVGSLLPAFNFTADTNVAQLLTEKEQALLSKCEAHQDLTIFDALTMQTAYQWDEWQGDDLKNLWQQADFVTYLLSQDCSSEKKYWTYNSALPNFLLSLFDRKLRQERQTTLKDWTDQNLFLPLEITEYQWFQQPNGAPEASARMFMRSRDLLKLGQLLLNQGAWQGTQIVDASWVKQMQQPHVAVNEEHYGYYLWLRDYAGYSAWVMEGDGGQYVITVPSLQLVIVITQGHYLNWPVYSEQSRRLVENFIIPQIKSMIALSKQVEM</sequence>
<dbReference type="InterPro" id="IPR001466">
    <property type="entry name" value="Beta-lactam-related"/>
</dbReference>
<keyword evidence="1" id="KW-0472">Membrane</keyword>
<dbReference type="InterPro" id="IPR012338">
    <property type="entry name" value="Beta-lactam/transpept-like"/>
</dbReference>
<dbReference type="PANTHER" id="PTHR43283:SF7">
    <property type="entry name" value="BETA-LACTAMASE-RELATED DOMAIN-CONTAINING PROTEIN"/>
    <property type="match status" value="1"/>
</dbReference>
<dbReference type="RefSeq" id="WP_185976682.1">
    <property type="nucleotide sequence ID" value="NZ_CP041660.1"/>
</dbReference>
<accession>A0ABV1RLX2</accession>
<dbReference type="InterPro" id="IPR050789">
    <property type="entry name" value="Diverse_Enzym_Activities"/>
</dbReference>
<keyword evidence="3" id="KW-0378">Hydrolase</keyword>
<proteinExistence type="predicted"/>
<reference evidence="3 4" key="1">
    <citation type="submission" date="2024-06" db="EMBL/GenBank/DDBJ databases">
        <authorList>
            <person name="Chen R.Y."/>
        </authorList>
    </citation>
    <scope>NUCLEOTIDE SEQUENCE [LARGE SCALE GENOMIC DNA]</scope>
    <source>
        <strain evidence="3 4">D2</strain>
    </source>
</reference>
<protein>
    <submittedName>
        <fullName evidence="3">Serine hydrolase</fullName>
    </submittedName>
</protein>
<dbReference type="Gene3D" id="3.40.710.10">
    <property type="entry name" value="DD-peptidase/beta-lactamase superfamily"/>
    <property type="match status" value="1"/>
</dbReference>
<dbReference type="EMBL" id="JBELOE010000270">
    <property type="protein sequence ID" value="MER2493875.1"/>
    <property type="molecule type" value="Genomic_DNA"/>
</dbReference>